<dbReference type="FunFam" id="3.40.309.10:FF:000004">
    <property type="entry name" value="Succinate-semialdehyde dehydrogenase I"/>
    <property type="match status" value="1"/>
</dbReference>
<dbReference type="PANTHER" id="PTHR43353">
    <property type="entry name" value="SUCCINATE-SEMIALDEHYDE DEHYDROGENASE, MITOCHONDRIAL"/>
    <property type="match status" value="1"/>
</dbReference>
<evidence type="ECO:0000313" key="12">
    <source>
        <dbReference type="EMBL" id="KAK9797442.1"/>
    </source>
</evidence>
<comment type="catalytic activity">
    <reaction evidence="7">
        <text>succinate semialdehyde + NAD(+) + H2O = succinate + NADH + 2 H(+)</text>
        <dbReference type="Rhea" id="RHEA:13217"/>
        <dbReference type="ChEBI" id="CHEBI:15377"/>
        <dbReference type="ChEBI" id="CHEBI:15378"/>
        <dbReference type="ChEBI" id="CHEBI:30031"/>
        <dbReference type="ChEBI" id="CHEBI:57540"/>
        <dbReference type="ChEBI" id="CHEBI:57706"/>
        <dbReference type="ChEBI" id="CHEBI:57945"/>
        <dbReference type="EC" id="1.2.1.24"/>
    </reaction>
</comment>
<gene>
    <name evidence="12" type="ORF">WJX73_005347</name>
</gene>
<dbReference type="Gene3D" id="3.40.309.10">
    <property type="entry name" value="Aldehyde Dehydrogenase, Chain A, domain 2"/>
    <property type="match status" value="1"/>
</dbReference>
<evidence type="ECO:0000256" key="10">
    <source>
        <dbReference type="RuleBase" id="RU003345"/>
    </source>
</evidence>
<evidence type="ECO:0000256" key="9">
    <source>
        <dbReference type="PROSITE-ProRule" id="PRU10007"/>
    </source>
</evidence>
<comment type="pathway">
    <text evidence="1">Amino-acid degradation; 4-aminobutanoate degradation.</text>
</comment>
<comment type="caution">
    <text evidence="12">The sequence shown here is derived from an EMBL/GenBank/DDBJ whole genome shotgun (WGS) entry which is preliminary data.</text>
</comment>
<dbReference type="CDD" id="cd07103">
    <property type="entry name" value="ALDH_F5_SSADH_GabD"/>
    <property type="match status" value="1"/>
</dbReference>
<evidence type="ECO:0000256" key="6">
    <source>
        <dbReference type="ARBA" id="ARBA00030806"/>
    </source>
</evidence>
<dbReference type="EMBL" id="JALJOQ010000106">
    <property type="protein sequence ID" value="KAK9797442.1"/>
    <property type="molecule type" value="Genomic_DNA"/>
</dbReference>
<dbReference type="InterPro" id="IPR016163">
    <property type="entry name" value="Ald_DH_C"/>
</dbReference>
<name>A0AAW1NSN6_9CHLO</name>
<dbReference type="PROSITE" id="PS00687">
    <property type="entry name" value="ALDEHYDE_DEHYDR_GLU"/>
    <property type="match status" value="1"/>
</dbReference>
<evidence type="ECO:0000256" key="3">
    <source>
        <dbReference type="ARBA" id="ARBA00013051"/>
    </source>
</evidence>
<dbReference type="PANTHER" id="PTHR43353:SF5">
    <property type="entry name" value="SUCCINATE-SEMIALDEHYDE DEHYDROGENASE, MITOCHONDRIAL"/>
    <property type="match status" value="1"/>
</dbReference>
<comment type="similarity">
    <text evidence="2 10">Belongs to the aldehyde dehydrogenase family.</text>
</comment>
<evidence type="ECO:0000256" key="8">
    <source>
        <dbReference type="ARBA" id="ARBA00076033"/>
    </source>
</evidence>
<keyword evidence="5 10" id="KW-0560">Oxidoreductase</keyword>
<dbReference type="FunFam" id="3.40.605.10:FF:000005">
    <property type="entry name" value="Succinate-semialdehyde dehydrogenase I"/>
    <property type="match status" value="1"/>
</dbReference>
<evidence type="ECO:0000256" key="4">
    <source>
        <dbReference type="ARBA" id="ARBA00019842"/>
    </source>
</evidence>
<accession>A0AAW1NSN6</accession>
<evidence type="ECO:0000313" key="13">
    <source>
        <dbReference type="Proteomes" id="UP001465755"/>
    </source>
</evidence>
<dbReference type="EC" id="1.2.1.24" evidence="3"/>
<feature type="active site" evidence="9">
    <location>
        <position position="305"/>
    </location>
</feature>
<dbReference type="SUPFAM" id="SSF53720">
    <property type="entry name" value="ALDH-like"/>
    <property type="match status" value="1"/>
</dbReference>
<dbReference type="Proteomes" id="UP001465755">
    <property type="component" value="Unassembled WGS sequence"/>
</dbReference>
<dbReference type="InterPro" id="IPR015590">
    <property type="entry name" value="Aldehyde_DH_dom"/>
</dbReference>
<dbReference type="Gene3D" id="3.40.605.10">
    <property type="entry name" value="Aldehyde Dehydrogenase, Chain A, domain 1"/>
    <property type="match status" value="1"/>
</dbReference>
<evidence type="ECO:0000259" key="11">
    <source>
        <dbReference type="Pfam" id="PF00171"/>
    </source>
</evidence>
<dbReference type="Pfam" id="PF00171">
    <property type="entry name" value="Aldedh"/>
    <property type="match status" value="1"/>
</dbReference>
<dbReference type="AlphaFoldDB" id="A0AAW1NSN6"/>
<evidence type="ECO:0000256" key="2">
    <source>
        <dbReference type="ARBA" id="ARBA00009986"/>
    </source>
</evidence>
<dbReference type="InterPro" id="IPR029510">
    <property type="entry name" value="Ald_DH_CS_GLU"/>
</dbReference>
<dbReference type="InterPro" id="IPR050740">
    <property type="entry name" value="Aldehyde_DH_Superfamily"/>
</dbReference>
<evidence type="ECO:0000256" key="1">
    <source>
        <dbReference type="ARBA" id="ARBA00005176"/>
    </source>
</evidence>
<dbReference type="GO" id="GO:0004777">
    <property type="term" value="F:succinate-semialdehyde dehydrogenase (NAD+) activity"/>
    <property type="evidence" value="ECO:0007669"/>
    <property type="project" value="UniProtKB-EC"/>
</dbReference>
<dbReference type="PROSITE" id="PS00070">
    <property type="entry name" value="ALDEHYDE_DEHYDR_CYS"/>
    <property type="match status" value="1"/>
</dbReference>
<dbReference type="InterPro" id="IPR016162">
    <property type="entry name" value="Ald_DH_N"/>
</dbReference>
<evidence type="ECO:0000256" key="7">
    <source>
        <dbReference type="ARBA" id="ARBA00052498"/>
    </source>
</evidence>
<dbReference type="InterPro" id="IPR016160">
    <property type="entry name" value="Ald_DH_CS_CYS"/>
</dbReference>
<dbReference type="GO" id="GO:0009450">
    <property type="term" value="P:gamma-aminobutyric acid catabolic process"/>
    <property type="evidence" value="ECO:0007669"/>
    <property type="project" value="TreeGrafter"/>
</dbReference>
<dbReference type="InterPro" id="IPR016161">
    <property type="entry name" value="Ald_DH/histidinol_DH"/>
</dbReference>
<organism evidence="12 13">
    <name type="scientific">Symbiochloris irregularis</name>
    <dbReference type="NCBI Taxonomy" id="706552"/>
    <lineage>
        <taxon>Eukaryota</taxon>
        <taxon>Viridiplantae</taxon>
        <taxon>Chlorophyta</taxon>
        <taxon>core chlorophytes</taxon>
        <taxon>Trebouxiophyceae</taxon>
        <taxon>Trebouxiales</taxon>
        <taxon>Trebouxiaceae</taxon>
        <taxon>Symbiochloris</taxon>
    </lineage>
</organism>
<sequence length="542" mass="58270">MQAIFGSLARRQLAQQVSTRYNGGALITLAHAHNDASSNPGAGRVSEDLLSRLKDKDLAQTLGYIGDEWTPASDGSTYPVMDPSTDEEIARVANLKGRDTNAAIAAAHAAFPSWSKRTAKDRGAILRKWYELVLAAQDDICTLMTFESGKPFKESQAEFVGGVASIEWFAEQGRRVEGDILQTVHGDRRQLVIKQPVGVCASITPWNFPFSMVTRKNAPALAAGCTIVHKPAEQTPLTALAMAKLAQRAGVPAGVYNVVSGDAAAIGNAMVQSDLVRKLGFTGSTRVGKMLMAGCADTVKRISMELGGNAPFIVFDDADVQSAAANVVASAFRNAGQTCICANRIFVQEPIAEEFEQAVVDNVRKLKLGGGMDPKTTLGPLIAPNAIERVKGHVDDALAQGGRVLIGGSSPPDLQAPYSKGYFFQPTVIADATPNMKIYREETFGPAMPVFRFKYDEEAVKLANDSEYGLAGYFFTTDLSRAWRVAEQLQYGMIGVNEVGITSEVAPFGGVKHSGLGREHGKYGMDEFLEIKYIQMGLGYSN</sequence>
<protein>
    <recommendedName>
        <fullName evidence="4">Succinate-semialdehyde dehydrogenase, mitochondrial</fullName>
        <ecNumber evidence="3">1.2.1.24</ecNumber>
    </recommendedName>
    <alternativeName>
        <fullName evidence="8">Aldehyde dehydrogenase family 5 member F1</fullName>
    </alternativeName>
    <alternativeName>
        <fullName evidence="6">NAD(+)-dependent succinic semialdehyde dehydrogenase</fullName>
    </alternativeName>
</protein>
<keyword evidence="13" id="KW-1185">Reference proteome</keyword>
<evidence type="ECO:0000256" key="5">
    <source>
        <dbReference type="ARBA" id="ARBA00023002"/>
    </source>
</evidence>
<feature type="domain" description="Aldehyde dehydrogenase" evidence="11">
    <location>
        <begin position="69"/>
        <end position="534"/>
    </location>
</feature>
<reference evidence="12 13" key="1">
    <citation type="journal article" date="2024" name="Nat. Commun.">
        <title>Phylogenomics reveals the evolutionary origins of lichenization in chlorophyte algae.</title>
        <authorList>
            <person name="Puginier C."/>
            <person name="Libourel C."/>
            <person name="Otte J."/>
            <person name="Skaloud P."/>
            <person name="Haon M."/>
            <person name="Grisel S."/>
            <person name="Petersen M."/>
            <person name="Berrin J.G."/>
            <person name="Delaux P.M."/>
            <person name="Dal Grande F."/>
            <person name="Keller J."/>
        </authorList>
    </citation>
    <scope>NUCLEOTIDE SEQUENCE [LARGE SCALE GENOMIC DNA]</scope>
    <source>
        <strain evidence="12 13">SAG 2036</strain>
    </source>
</reference>
<proteinExistence type="inferred from homology"/>